<keyword evidence="1 8" id="KW-0963">Cytoplasm</keyword>
<dbReference type="GO" id="GO:0061711">
    <property type="term" value="F:tRNA N(6)-L-threonylcarbamoyladenine synthase activity"/>
    <property type="evidence" value="ECO:0007669"/>
    <property type="project" value="UniProtKB-EC"/>
</dbReference>
<dbReference type="SUPFAM" id="SSF53067">
    <property type="entry name" value="Actin-like ATPase domain"/>
    <property type="match status" value="2"/>
</dbReference>
<dbReference type="Pfam" id="PF00814">
    <property type="entry name" value="TsaD"/>
    <property type="match status" value="1"/>
</dbReference>
<feature type="binding site" evidence="8">
    <location>
        <position position="293"/>
    </location>
    <ligand>
        <name>Fe cation</name>
        <dbReference type="ChEBI" id="CHEBI:24875"/>
    </ligand>
</feature>
<keyword evidence="3 8" id="KW-0819">tRNA processing</keyword>
<dbReference type="InterPro" id="IPR043129">
    <property type="entry name" value="ATPase_NBD"/>
</dbReference>
<dbReference type="PANTHER" id="PTHR11735:SF6">
    <property type="entry name" value="TRNA N6-ADENOSINE THREONYLCARBAMOYLTRANSFERASE, MITOCHONDRIAL"/>
    <property type="match status" value="1"/>
</dbReference>
<dbReference type="Proteomes" id="UP000320801">
    <property type="component" value="Unassembled WGS sequence"/>
</dbReference>
<dbReference type="OrthoDB" id="9806197at2"/>
<keyword evidence="5 8" id="KW-0408">Iron</keyword>
<evidence type="ECO:0000256" key="3">
    <source>
        <dbReference type="ARBA" id="ARBA00022694"/>
    </source>
</evidence>
<sequence length="314" mass="35018">MKILGIETSHDDTSIALLDDGKVIEMQTISQIDVFKEFGGTIPELSSRMHVKNINLIQTIFQKKYDLNDIDLIAYTQKPGLIGTLQIGYLFAAALSFCLDKPLMPINHLEGHFFSNAIEQEIKFPSLCLLVSGGHTQLMYVKNPLDITIIGQTLDDAVGEAFDKVSSRIGLGFPGGPKIDKIARNYTGEYIKFTFPHTENEFDFSFSGLKSQVINYHNTKKMRNEAVDNTQIAASFQKTAVDYLIKKTKLALQKYEINSLVLAGGVSANSELREKFLKLSPKAIVPNLKYATDNGAMIAMCAYKIKEFESKLRS</sequence>
<evidence type="ECO:0000256" key="4">
    <source>
        <dbReference type="ARBA" id="ARBA00022723"/>
    </source>
</evidence>
<dbReference type="PANTHER" id="PTHR11735">
    <property type="entry name" value="TRNA N6-ADENOSINE THREONYLCARBAMOYLTRANSFERASE"/>
    <property type="match status" value="1"/>
</dbReference>
<dbReference type="GO" id="GO:0005506">
    <property type="term" value="F:iron ion binding"/>
    <property type="evidence" value="ECO:0007669"/>
    <property type="project" value="UniProtKB-UniRule"/>
</dbReference>
<evidence type="ECO:0000313" key="11">
    <source>
        <dbReference type="Proteomes" id="UP000320801"/>
    </source>
</evidence>
<evidence type="ECO:0000256" key="5">
    <source>
        <dbReference type="ARBA" id="ARBA00023004"/>
    </source>
</evidence>
<keyword evidence="2 8" id="KW-0808">Transferase</keyword>
<dbReference type="AlphaFoldDB" id="A0A507SSH8"/>
<name>A0A507SSH8_9BACT</name>
<feature type="binding site" evidence="8">
    <location>
        <begin position="130"/>
        <end position="134"/>
    </location>
    <ligand>
        <name>substrate</name>
    </ligand>
</feature>
<evidence type="ECO:0000256" key="1">
    <source>
        <dbReference type="ARBA" id="ARBA00022490"/>
    </source>
</evidence>
<feature type="binding site" evidence="8">
    <location>
        <position position="108"/>
    </location>
    <ligand>
        <name>Fe cation</name>
        <dbReference type="ChEBI" id="CHEBI:24875"/>
    </ligand>
</feature>
<comment type="caution">
    <text evidence="10">The sequence shown here is derived from an EMBL/GenBank/DDBJ whole genome shotgun (WGS) entry which is preliminary data.</text>
</comment>
<evidence type="ECO:0000313" key="10">
    <source>
        <dbReference type="EMBL" id="TQC54201.1"/>
    </source>
</evidence>
<dbReference type="GO" id="GO:0005737">
    <property type="term" value="C:cytoplasm"/>
    <property type="evidence" value="ECO:0007669"/>
    <property type="project" value="UniProtKB-SubCell"/>
</dbReference>
<evidence type="ECO:0000259" key="9">
    <source>
        <dbReference type="Pfam" id="PF00814"/>
    </source>
</evidence>
<proteinExistence type="inferred from homology"/>
<dbReference type="NCBIfam" id="TIGR03723">
    <property type="entry name" value="T6A_TsaD_YgjD"/>
    <property type="match status" value="1"/>
</dbReference>
<dbReference type="Gene3D" id="3.30.420.40">
    <property type="match status" value="2"/>
</dbReference>
<evidence type="ECO:0000256" key="8">
    <source>
        <dbReference type="HAMAP-Rule" id="MF_01445"/>
    </source>
</evidence>
<reference evidence="10 11" key="1">
    <citation type="submission" date="2019-03" db="EMBL/GenBank/DDBJ databases">
        <title>Characterization of a novel Mycoplasma cynos real-time PCR assay.</title>
        <authorList>
            <person name="Tallmadge R.L."/>
            <person name="Mitchell P.K."/>
            <person name="Goodman L."/>
        </authorList>
    </citation>
    <scope>NUCLEOTIDE SEQUENCE [LARGE SCALE GENOMIC DNA]</scope>
    <source>
        <strain evidence="10 11">1642</strain>
    </source>
</reference>
<feature type="binding site" evidence="8">
    <location>
        <position position="163"/>
    </location>
    <ligand>
        <name>substrate</name>
    </ligand>
</feature>
<organism evidence="10 11">
    <name type="scientific">Mycoplasmopsis mucosicanis</name>
    <dbReference type="NCBI Taxonomy" id="458208"/>
    <lineage>
        <taxon>Bacteria</taxon>
        <taxon>Bacillati</taxon>
        <taxon>Mycoplasmatota</taxon>
        <taxon>Mycoplasmoidales</taxon>
        <taxon>Metamycoplasmataceae</taxon>
        <taxon>Mycoplasmopsis</taxon>
    </lineage>
</organism>
<protein>
    <recommendedName>
        <fullName evidence="8">tRNA N6-adenosine threonylcarbamoyltransferase</fullName>
        <ecNumber evidence="8">2.3.1.234</ecNumber>
    </recommendedName>
    <alternativeName>
        <fullName evidence="8">N6-L-threonylcarbamoyladenine synthase</fullName>
        <shortName evidence="8">t(6)A synthase</shortName>
    </alternativeName>
    <alternativeName>
        <fullName evidence="8">t(6)A37 threonylcarbamoyladenosine biosynthesis protein TsaD</fullName>
    </alternativeName>
    <alternativeName>
        <fullName evidence="8">tRNA threonylcarbamoyladenosine biosynthesis protein TsaD</fullName>
    </alternativeName>
</protein>
<keyword evidence="4 8" id="KW-0479">Metal-binding</keyword>
<keyword evidence="6 8" id="KW-0012">Acyltransferase</keyword>
<dbReference type="InterPro" id="IPR017861">
    <property type="entry name" value="KAE1/TsaD"/>
</dbReference>
<accession>A0A507SSH8</accession>
<dbReference type="InterPro" id="IPR000905">
    <property type="entry name" value="Gcp-like_dom"/>
</dbReference>
<dbReference type="RefSeq" id="WP_141483613.1">
    <property type="nucleotide sequence ID" value="NZ_SMDN01000001.1"/>
</dbReference>
<evidence type="ECO:0000256" key="2">
    <source>
        <dbReference type="ARBA" id="ARBA00022679"/>
    </source>
</evidence>
<feature type="domain" description="Gcp-like" evidence="9">
    <location>
        <begin position="23"/>
        <end position="299"/>
    </location>
</feature>
<evidence type="ECO:0000256" key="7">
    <source>
        <dbReference type="ARBA" id="ARBA00048117"/>
    </source>
</evidence>
<dbReference type="GO" id="GO:0002949">
    <property type="term" value="P:tRNA threonylcarbamoyladenosine modification"/>
    <property type="evidence" value="ECO:0007669"/>
    <property type="project" value="UniProtKB-UniRule"/>
</dbReference>
<dbReference type="PRINTS" id="PR00789">
    <property type="entry name" value="OSIALOPTASE"/>
</dbReference>
<gene>
    <name evidence="8 10" type="primary">tsaD</name>
    <name evidence="10" type="ORF">E1I18_00280</name>
</gene>
<evidence type="ECO:0000256" key="6">
    <source>
        <dbReference type="ARBA" id="ARBA00023315"/>
    </source>
</evidence>
<comment type="function">
    <text evidence="8">Required for the formation of a threonylcarbamoyl group on adenosine at position 37 (t(6)A37) in tRNAs that read codons beginning with adenine. Is involved in the transfer of the threonylcarbamoyl moiety of threonylcarbamoyl-AMP (TC-AMP) to the N6 group of A37, together with TsaE and TsaB. TsaD likely plays a direct catalytic role in this reaction.</text>
</comment>
<feature type="binding site" evidence="8">
    <location>
        <position position="180"/>
    </location>
    <ligand>
        <name>substrate</name>
    </ligand>
</feature>
<feature type="binding site" evidence="8">
    <location>
        <position position="176"/>
    </location>
    <ligand>
        <name>substrate</name>
    </ligand>
</feature>
<dbReference type="FunFam" id="3.30.420.40:FF:000040">
    <property type="entry name" value="tRNA N6-adenosine threonylcarbamoyltransferase"/>
    <property type="match status" value="1"/>
</dbReference>
<comment type="cofactor">
    <cofactor evidence="8">
        <name>Fe(2+)</name>
        <dbReference type="ChEBI" id="CHEBI:29033"/>
    </cofactor>
    <text evidence="8">Binds 1 Fe(2+) ion per subunit.</text>
</comment>
<comment type="subcellular location">
    <subcellularLocation>
        <location evidence="8">Cytoplasm</location>
    </subcellularLocation>
</comment>
<comment type="similarity">
    <text evidence="8">Belongs to the KAE1 / TsaD family.</text>
</comment>
<dbReference type="EMBL" id="SMDN01000001">
    <property type="protein sequence ID" value="TQC54201.1"/>
    <property type="molecule type" value="Genomic_DNA"/>
</dbReference>
<keyword evidence="11" id="KW-1185">Reference proteome</keyword>
<dbReference type="EC" id="2.3.1.234" evidence="8"/>
<dbReference type="InterPro" id="IPR022450">
    <property type="entry name" value="TsaD"/>
</dbReference>
<comment type="catalytic activity">
    <reaction evidence="7 8">
        <text>L-threonylcarbamoyladenylate + adenosine(37) in tRNA = N(6)-L-threonylcarbamoyladenosine(37) in tRNA + AMP + H(+)</text>
        <dbReference type="Rhea" id="RHEA:37059"/>
        <dbReference type="Rhea" id="RHEA-COMP:10162"/>
        <dbReference type="Rhea" id="RHEA-COMP:10163"/>
        <dbReference type="ChEBI" id="CHEBI:15378"/>
        <dbReference type="ChEBI" id="CHEBI:73682"/>
        <dbReference type="ChEBI" id="CHEBI:74411"/>
        <dbReference type="ChEBI" id="CHEBI:74418"/>
        <dbReference type="ChEBI" id="CHEBI:456215"/>
        <dbReference type="EC" id="2.3.1.234"/>
    </reaction>
</comment>
<dbReference type="NCBIfam" id="TIGR00329">
    <property type="entry name" value="gcp_kae1"/>
    <property type="match status" value="1"/>
</dbReference>
<dbReference type="HAMAP" id="MF_01445">
    <property type="entry name" value="TsaD"/>
    <property type="match status" value="1"/>
</dbReference>
<feature type="binding site" evidence="8">
    <location>
        <position position="112"/>
    </location>
    <ligand>
        <name>Fe cation</name>
        <dbReference type="ChEBI" id="CHEBI:24875"/>
    </ligand>
</feature>
<feature type="binding site" evidence="8">
    <location>
        <position position="269"/>
    </location>
    <ligand>
        <name>substrate</name>
    </ligand>
</feature>